<evidence type="ECO:0000256" key="1">
    <source>
        <dbReference type="SAM" id="Phobius"/>
    </source>
</evidence>
<dbReference type="InterPro" id="IPR045584">
    <property type="entry name" value="Pilin-like"/>
</dbReference>
<dbReference type="EMBL" id="JBHLTF010000004">
    <property type="protein sequence ID" value="MFC0716430.1"/>
    <property type="molecule type" value="Genomic_DNA"/>
</dbReference>
<dbReference type="PROSITE" id="PS00409">
    <property type="entry name" value="PROKAR_NTER_METHYL"/>
    <property type="match status" value="1"/>
</dbReference>
<comment type="caution">
    <text evidence="2">The sequence shown here is derived from an EMBL/GenBank/DDBJ whole genome shotgun (WGS) entry which is preliminary data.</text>
</comment>
<dbReference type="Pfam" id="PF16074">
    <property type="entry name" value="PilW"/>
    <property type="match status" value="1"/>
</dbReference>
<dbReference type="NCBIfam" id="TIGR02532">
    <property type="entry name" value="IV_pilin_GFxxxE"/>
    <property type="match status" value="1"/>
</dbReference>
<gene>
    <name evidence="2" type="ORF">ACFFFU_01465</name>
</gene>
<reference evidence="2 3" key="1">
    <citation type="submission" date="2024-09" db="EMBL/GenBank/DDBJ databases">
        <authorList>
            <person name="Sun Q."/>
            <person name="Mori K."/>
        </authorList>
    </citation>
    <scope>NUCLEOTIDE SEQUENCE [LARGE SCALE GENOMIC DNA]</scope>
    <source>
        <strain evidence="2 3">KCTC 52403</strain>
    </source>
</reference>
<keyword evidence="1" id="KW-0812">Transmembrane</keyword>
<proteinExistence type="predicted"/>
<feature type="transmembrane region" description="Helical" evidence="1">
    <location>
        <begin position="20"/>
        <end position="39"/>
    </location>
</feature>
<protein>
    <submittedName>
        <fullName evidence="2">Prepilin-type N-terminal cleavage/methylation domain-containing protein</fullName>
    </submittedName>
</protein>
<evidence type="ECO:0000313" key="3">
    <source>
        <dbReference type="Proteomes" id="UP001589898"/>
    </source>
</evidence>
<keyword evidence="1" id="KW-1133">Transmembrane helix</keyword>
<evidence type="ECO:0000313" key="2">
    <source>
        <dbReference type="EMBL" id="MFC0716430.1"/>
    </source>
</evidence>
<organism evidence="2 3">
    <name type="scientific">Luteimonas padinae</name>
    <dbReference type="NCBI Taxonomy" id="1714359"/>
    <lineage>
        <taxon>Bacteria</taxon>
        <taxon>Pseudomonadati</taxon>
        <taxon>Pseudomonadota</taxon>
        <taxon>Gammaproteobacteria</taxon>
        <taxon>Lysobacterales</taxon>
        <taxon>Lysobacteraceae</taxon>
        <taxon>Luteimonas</taxon>
    </lineage>
</organism>
<keyword evidence="1" id="KW-0472">Membrane</keyword>
<dbReference type="InterPro" id="IPR032092">
    <property type="entry name" value="PilW"/>
</dbReference>
<sequence>MSNYRAGPRRDGRGFTLIELMIALLLGTILAGAAISVFLSSRQVYASTESLGRVQENARAAFELMSRDIRESGGNACNSSLRPVNVLNNSSLYPYADFGGGLIGYSSSQDGIKFGSGARDRVSASIIGTGNYSEAIVLKSATEGGMRVDAGNSSDVNINTFDPVPADWNNAIVMVCDPEHAAIFQATDVSGKGIKIQKKASVTPGNATNCLAPGGNCPNGSDKRYAFGCTQGWWKGGTTLPNAPKGCMYEGSPPAIIARMRSISWYVGNGTTSGKSLYRRVDGPSATADEIAENVRSLAFEYLLDGSYLSASAITTDEEWARVAAVRIKLTFESDDKSAAINGVLLGRELSTTVALRNRLQ</sequence>
<dbReference type="Pfam" id="PF07963">
    <property type="entry name" value="N_methyl"/>
    <property type="match status" value="1"/>
</dbReference>
<dbReference type="SUPFAM" id="SSF54523">
    <property type="entry name" value="Pili subunits"/>
    <property type="match status" value="1"/>
</dbReference>
<keyword evidence="3" id="KW-1185">Reference proteome</keyword>
<dbReference type="RefSeq" id="WP_189499078.1">
    <property type="nucleotide sequence ID" value="NZ_BMZT01000012.1"/>
</dbReference>
<dbReference type="InterPro" id="IPR012902">
    <property type="entry name" value="N_methyl_site"/>
</dbReference>
<dbReference type="Proteomes" id="UP001589898">
    <property type="component" value="Unassembled WGS sequence"/>
</dbReference>
<accession>A0ABV6SUA6</accession>
<name>A0ABV6SUA6_9GAMM</name>